<feature type="region of interest" description="Disordered" evidence="1">
    <location>
        <begin position="819"/>
        <end position="875"/>
    </location>
</feature>
<dbReference type="EMBL" id="JAKWFO010000005">
    <property type="protein sequence ID" value="KAI9635933.1"/>
    <property type="molecule type" value="Genomic_DNA"/>
</dbReference>
<feature type="compositionally biased region" description="Low complexity" evidence="1">
    <location>
        <begin position="159"/>
        <end position="170"/>
    </location>
</feature>
<feature type="compositionally biased region" description="Low complexity" evidence="1">
    <location>
        <begin position="487"/>
        <end position="501"/>
    </location>
</feature>
<feature type="region of interest" description="Disordered" evidence="1">
    <location>
        <begin position="156"/>
        <end position="178"/>
    </location>
</feature>
<evidence type="ECO:0000256" key="1">
    <source>
        <dbReference type="SAM" id="MobiDB-lite"/>
    </source>
</evidence>
<organism evidence="2 3">
    <name type="scientific">Dioszegia hungarica</name>
    <dbReference type="NCBI Taxonomy" id="4972"/>
    <lineage>
        <taxon>Eukaryota</taxon>
        <taxon>Fungi</taxon>
        <taxon>Dikarya</taxon>
        <taxon>Basidiomycota</taxon>
        <taxon>Agaricomycotina</taxon>
        <taxon>Tremellomycetes</taxon>
        <taxon>Tremellales</taxon>
        <taxon>Bulleribasidiaceae</taxon>
        <taxon>Dioszegia</taxon>
    </lineage>
</organism>
<keyword evidence="3" id="KW-1185">Reference proteome</keyword>
<dbReference type="GeneID" id="77727888"/>
<comment type="caution">
    <text evidence="2">The sequence shown here is derived from an EMBL/GenBank/DDBJ whole genome shotgun (WGS) entry which is preliminary data.</text>
</comment>
<reference evidence="2" key="1">
    <citation type="journal article" date="2022" name="G3 (Bethesda)">
        <title>High quality genome of the basidiomycete yeast Dioszegia hungarica PDD-24b-2 isolated from cloud water.</title>
        <authorList>
            <person name="Jarrige D."/>
            <person name="Haridas S."/>
            <person name="Bleykasten-Grosshans C."/>
            <person name="Joly M."/>
            <person name="Nadalig T."/>
            <person name="Sancelme M."/>
            <person name="Vuilleumier S."/>
            <person name="Grigoriev I.V."/>
            <person name="Amato P."/>
            <person name="Bringel F."/>
        </authorList>
    </citation>
    <scope>NUCLEOTIDE SEQUENCE</scope>
    <source>
        <strain evidence="2">PDD-24b-2</strain>
    </source>
</reference>
<sequence length="875" mass="93433">MKLKLESTLIPGPLQLSRTSRWHGGRGMAMSTVVIPPRSLAPSPQRDAEGSLPGSLWLRGAWHERTSSTHQVPPHRKRGPEHDHPAQDGYIKRPRVDGEPGGLGNQQGLALQRGPGGVGYPIEAPRPRAGLAVLAPHVPKTGTAVQQAFLNAPQGCGCRSRPTGTSSRGSPKGGCSMRRTTPTCPLGAGRQLIFKHGQPVTFFITGTLNTDTTNMSEPGTLMTEHMSEHAVQAEEMEVPNVKVMEATPFVKLGSAVNIIGVNPHSPETIANASGTFTYATSLVTPQTFPTAAVGKIPTQANFSSVGRASNFPQDARFQLTRKLWAPEKIAKAQNAVQEDYGLSAHATSSCPPLVGSPLIADDPDLQNKSKMTRLDWAPTLAYIKEGKVLPIGTHSINQAPATTVITVYFNMELVQRTGSWRLDWVPVRIHVDGVLNAGPNTKTFYANKVVETTTPSPRKRKTHTWDTVMTPGNPQRAAPDSTPPASPSAGSSTNATASSSSTMTQVQLRVLAKMAQLKLSDLHASKAGDRKYYYERPNSDGKGGLGMLTEKVEGKHAQFAYACKYIEGFLKTHVNGDFQSFSVVQPVSTRRSVRPISDRPQGKAIVPAAREDGLETLTFANIKDDRGCDDLNDAVDLADLDDLDGNPDVIIVFTCMVWKGGSIPAFTGCPKGGPDKAGWLPPMDIDLVSITLIGNTGEGGGGYGGHAGQGGRVRGRSGGIIKVRRLSGRGVAVGVMTACVAATADPTLFHCHYHPEPRFSPDSDEVDELDSEDSGEAMYVGLDVVPEEEEDEVVEITNTPPRMLGNYGTNALSVTLEPASQPVSPGTVTPYTAPSSYPSHWQDDDLSSVPQATSFVPGWQDGYVPPAPPAPALPR</sequence>
<protein>
    <submittedName>
        <fullName evidence="2">Uncharacterized protein</fullName>
    </submittedName>
</protein>
<feature type="compositionally biased region" description="Basic and acidic residues" evidence="1">
    <location>
        <begin position="80"/>
        <end position="98"/>
    </location>
</feature>
<dbReference type="AlphaFoldDB" id="A0AA38H809"/>
<feature type="region of interest" description="Disordered" evidence="1">
    <location>
        <begin position="65"/>
        <end position="110"/>
    </location>
</feature>
<dbReference type="RefSeq" id="XP_052945710.1">
    <property type="nucleotide sequence ID" value="XM_053088683.1"/>
</dbReference>
<name>A0AA38H809_9TREE</name>
<proteinExistence type="predicted"/>
<accession>A0AA38H809</accession>
<feature type="region of interest" description="Disordered" evidence="1">
    <location>
        <begin position="452"/>
        <end position="501"/>
    </location>
</feature>
<evidence type="ECO:0000313" key="3">
    <source>
        <dbReference type="Proteomes" id="UP001164286"/>
    </source>
</evidence>
<feature type="compositionally biased region" description="Pro residues" evidence="1">
    <location>
        <begin position="865"/>
        <end position="875"/>
    </location>
</feature>
<evidence type="ECO:0000313" key="2">
    <source>
        <dbReference type="EMBL" id="KAI9635933.1"/>
    </source>
</evidence>
<feature type="compositionally biased region" description="Polar residues" evidence="1">
    <location>
        <begin position="821"/>
        <end position="839"/>
    </location>
</feature>
<gene>
    <name evidence="2" type="ORF">MKK02DRAFT_33241</name>
</gene>
<dbReference type="Proteomes" id="UP001164286">
    <property type="component" value="Unassembled WGS sequence"/>
</dbReference>